<protein>
    <submittedName>
        <fullName evidence="9">MFS transporter</fullName>
    </submittedName>
</protein>
<dbReference type="KEGG" id="kbs:EPA93_38885"/>
<feature type="transmembrane region" description="Helical" evidence="7">
    <location>
        <begin position="21"/>
        <end position="45"/>
    </location>
</feature>
<sequence>MLHTLLNPFRQQTPVNKRRSGLATLTLLCAAQFMIVVDITIVNIALPSIQASLDFTTEADLQNVISLYALTFGGFLILAGRLADLWGRRRLFIAGLLVFACASLLCGFAPTALVLLIGRALQGCGSAMVSPAALSLLTTLFSEGKSATERLVSGELWGLPVAPLA</sequence>
<dbReference type="OrthoDB" id="146360at2"/>
<evidence type="ECO:0000313" key="10">
    <source>
        <dbReference type="Proteomes" id="UP000290365"/>
    </source>
</evidence>
<feature type="domain" description="Major facilitator superfamily (MFS) profile" evidence="8">
    <location>
        <begin position="24"/>
        <end position="165"/>
    </location>
</feature>
<feature type="transmembrane region" description="Helical" evidence="7">
    <location>
        <begin position="65"/>
        <end position="84"/>
    </location>
</feature>
<evidence type="ECO:0000256" key="3">
    <source>
        <dbReference type="ARBA" id="ARBA00022475"/>
    </source>
</evidence>
<dbReference type="PROSITE" id="PS00216">
    <property type="entry name" value="SUGAR_TRANSPORT_1"/>
    <property type="match status" value="1"/>
</dbReference>
<keyword evidence="4 7" id="KW-0812">Transmembrane</keyword>
<dbReference type="GO" id="GO:0005886">
    <property type="term" value="C:plasma membrane"/>
    <property type="evidence" value="ECO:0007669"/>
    <property type="project" value="UniProtKB-SubCell"/>
</dbReference>
<dbReference type="InterPro" id="IPR036259">
    <property type="entry name" value="MFS_trans_sf"/>
</dbReference>
<evidence type="ECO:0000256" key="7">
    <source>
        <dbReference type="SAM" id="Phobius"/>
    </source>
</evidence>
<evidence type="ECO:0000256" key="4">
    <source>
        <dbReference type="ARBA" id="ARBA00022692"/>
    </source>
</evidence>
<dbReference type="GO" id="GO:0022857">
    <property type="term" value="F:transmembrane transporter activity"/>
    <property type="evidence" value="ECO:0007669"/>
    <property type="project" value="InterPro"/>
</dbReference>
<dbReference type="InterPro" id="IPR011701">
    <property type="entry name" value="MFS"/>
</dbReference>
<dbReference type="PANTHER" id="PTHR42718:SF46">
    <property type="entry name" value="BLR6921 PROTEIN"/>
    <property type="match status" value="1"/>
</dbReference>
<dbReference type="Gene3D" id="1.20.1720.10">
    <property type="entry name" value="Multidrug resistance protein D"/>
    <property type="match status" value="1"/>
</dbReference>
<dbReference type="Proteomes" id="UP000290365">
    <property type="component" value="Chromosome"/>
</dbReference>
<name>A0A4P6K1C3_KTERU</name>
<dbReference type="PROSITE" id="PS50850">
    <property type="entry name" value="MFS"/>
    <property type="match status" value="1"/>
</dbReference>
<evidence type="ECO:0000256" key="2">
    <source>
        <dbReference type="ARBA" id="ARBA00022448"/>
    </source>
</evidence>
<dbReference type="InterPro" id="IPR020846">
    <property type="entry name" value="MFS_dom"/>
</dbReference>
<keyword evidence="5 7" id="KW-1133">Transmembrane helix</keyword>
<comment type="subcellular location">
    <subcellularLocation>
        <location evidence="1">Cell membrane</location>
        <topology evidence="1">Multi-pass membrane protein</topology>
    </subcellularLocation>
</comment>
<dbReference type="AlphaFoldDB" id="A0A4P6K1C3"/>
<feature type="transmembrane region" description="Helical" evidence="7">
    <location>
        <begin position="91"/>
        <end position="114"/>
    </location>
</feature>
<gene>
    <name evidence="9" type="ORF">EPA93_38885</name>
</gene>
<keyword evidence="2" id="KW-0813">Transport</keyword>
<proteinExistence type="predicted"/>
<keyword evidence="6 7" id="KW-0472">Membrane</keyword>
<dbReference type="InterPro" id="IPR005829">
    <property type="entry name" value="Sugar_transporter_CS"/>
</dbReference>
<dbReference type="SUPFAM" id="SSF103473">
    <property type="entry name" value="MFS general substrate transporter"/>
    <property type="match status" value="1"/>
</dbReference>
<accession>A0A4P6K1C3</accession>
<evidence type="ECO:0000256" key="1">
    <source>
        <dbReference type="ARBA" id="ARBA00004651"/>
    </source>
</evidence>
<evidence type="ECO:0000256" key="6">
    <source>
        <dbReference type="ARBA" id="ARBA00023136"/>
    </source>
</evidence>
<keyword evidence="3" id="KW-1003">Cell membrane</keyword>
<reference evidence="9 10" key="1">
    <citation type="submission" date="2019-01" db="EMBL/GenBank/DDBJ databases">
        <title>Ktedonosporobacter rubrisoli SCAWS-G2.</title>
        <authorList>
            <person name="Huang Y."/>
            <person name="Yan B."/>
        </authorList>
    </citation>
    <scope>NUCLEOTIDE SEQUENCE [LARGE SCALE GENOMIC DNA]</scope>
    <source>
        <strain evidence="9 10">SCAWS-G2</strain>
    </source>
</reference>
<dbReference type="EMBL" id="CP035758">
    <property type="protein sequence ID" value="QBD81622.1"/>
    <property type="molecule type" value="Genomic_DNA"/>
</dbReference>
<evidence type="ECO:0000313" key="9">
    <source>
        <dbReference type="EMBL" id="QBD81622.1"/>
    </source>
</evidence>
<keyword evidence="10" id="KW-1185">Reference proteome</keyword>
<organism evidence="9 10">
    <name type="scientific">Ktedonosporobacter rubrisoli</name>
    <dbReference type="NCBI Taxonomy" id="2509675"/>
    <lineage>
        <taxon>Bacteria</taxon>
        <taxon>Bacillati</taxon>
        <taxon>Chloroflexota</taxon>
        <taxon>Ktedonobacteria</taxon>
        <taxon>Ktedonobacterales</taxon>
        <taxon>Ktedonosporobacteraceae</taxon>
        <taxon>Ktedonosporobacter</taxon>
    </lineage>
</organism>
<dbReference type="PANTHER" id="PTHR42718">
    <property type="entry name" value="MAJOR FACILITATOR SUPERFAMILY MULTIDRUG TRANSPORTER MFSC"/>
    <property type="match status" value="1"/>
</dbReference>
<evidence type="ECO:0000256" key="5">
    <source>
        <dbReference type="ARBA" id="ARBA00022989"/>
    </source>
</evidence>
<dbReference type="Pfam" id="PF07690">
    <property type="entry name" value="MFS_1"/>
    <property type="match status" value="1"/>
</dbReference>
<evidence type="ECO:0000259" key="8">
    <source>
        <dbReference type="PROSITE" id="PS50850"/>
    </source>
</evidence>